<feature type="compositionally biased region" description="Basic and acidic residues" evidence="1">
    <location>
        <begin position="170"/>
        <end position="185"/>
    </location>
</feature>
<gene>
    <name evidence="2" type="ORF">BJX63DRAFT_27476</name>
</gene>
<dbReference type="Proteomes" id="UP001610334">
    <property type="component" value="Unassembled WGS sequence"/>
</dbReference>
<evidence type="ECO:0000313" key="2">
    <source>
        <dbReference type="EMBL" id="KAL2808571.1"/>
    </source>
</evidence>
<evidence type="ECO:0000313" key="3">
    <source>
        <dbReference type="Proteomes" id="UP001610334"/>
    </source>
</evidence>
<feature type="compositionally biased region" description="Polar residues" evidence="1">
    <location>
        <begin position="56"/>
        <end position="69"/>
    </location>
</feature>
<keyword evidence="3" id="KW-1185">Reference proteome</keyword>
<feature type="compositionally biased region" description="Polar residues" evidence="1">
    <location>
        <begin position="38"/>
        <end position="48"/>
    </location>
</feature>
<organism evidence="2 3">
    <name type="scientific">Aspergillus granulosus</name>
    <dbReference type="NCBI Taxonomy" id="176169"/>
    <lineage>
        <taxon>Eukaryota</taxon>
        <taxon>Fungi</taxon>
        <taxon>Dikarya</taxon>
        <taxon>Ascomycota</taxon>
        <taxon>Pezizomycotina</taxon>
        <taxon>Eurotiomycetes</taxon>
        <taxon>Eurotiomycetidae</taxon>
        <taxon>Eurotiales</taxon>
        <taxon>Aspergillaceae</taxon>
        <taxon>Aspergillus</taxon>
        <taxon>Aspergillus subgen. Nidulantes</taxon>
    </lineage>
</organism>
<evidence type="ECO:0000256" key="1">
    <source>
        <dbReference type="SAM" id="MobiDB-lite"/>
    </source>
</evidence>
<feature type="compositionally biased region" description="Basic and acidic residues" evidence="1">
    <location>
        <begin position="70"/>
        <end position="83"/>
    </location>
</feature>
<feature type="region of interest" description="Disordered" evidence="1">
    <location>
        <begin position="117"/>
        <end position="138"/>
    </location>
</feature>
<reference evidence="2 3" key="1">
    <citation type="submission" date="2024-07" db="EMBL/GenBank/DDBJ databases">
        <title>Section-level genome sequencing and comparative genomics of Aspergillus sections Usti and Cavernicolus.</title>
        <authorList>
            <consortium name="Lawrence Berkeley National Laboratory"/>
            <person name="Nybo J.L."/>
            <person name="Vesth T.C."/>
            <person name="Theobald S."/>
            <person name="Frisvad J.C."/>
            <person name="Larsen T.O."/>
            <person name="Kjaerboelling I."/>
            <person name="Rothschild-Mancinelli K."/>
            <person name="Lyhne E.K."/>
            <person name="Kogle M.E."/>
            <person name="Barry K."/>
            <person name="Clum A."/>
            <person name="Na H."/>
            <person name="Ledsgaard L."/>
            <person name="Lin J."/>
            <person name="Lipzen A."/>
            <person name="Kuo A."/>
            <person name="Riley R."/>
            <person name="Mondo S."/>
            <person name="Labutti K."/>
            <person name="Haridas S."/>
            <person name="Pangalinan J."/>
            <person name="Salamov A.A."/>
            <person name="Simmons B.A."/>
            <person name="Magnuson J.K."/>
            <person name="Chen J."/>
            <person name="Drula E."/>
            <person name="Henrissat B."/>
            <person name="Wiebenga A."/>
            <person name="Lubbers R.J."/>
            <person name="Gomes A.C."/>
            <person name="Makela M.R."/>
            <person name="Stajich J."/>
            <person name="Grigoriev I.V."/>
            <person name="Mortensen U.H."/>
            <person name="De Vries R.P."/>
            <person name="Baker S.E."/>
            <person name="Andersen M.R."/>
        </authorList>
    </citation>
    <scope>NUCLEOTIDE SEQUENCE [LARGE SCALE GENOMIC DNA]</scope>
    <source>
        <strain evidence="2 3">CBS 588.65</strain>
    </source>
</reference>
<dbReference type="EMBL" id="JBFXLT010000109">
    <property type="protein sequence ID" value="KAL2808571.1"/>
    <property type="molecule type" value="Genomic_DNA"/>
</dbReference>
<name>A0ABR4GZJ5_9EURO</name>
<feature type="compositionally biased region" description="Low complexity" evidence="1">
    <location>
        <begin position="1"/>
        <end position="10"/>
    </location>
</feature>
<proteinExistence type="predicted"/>
<feature type="region of interest" description="Disordered" evidence="1">
    <location>
        <begin position="160"/>
        <end position="200"/>
    </location>
</feature>
<feature type="region of interest" description="Disordered" evidence="1">
    <location>
        <begin position="1"/>
        <end position="97"/>
    </location>
</feature>
<accession>A0ABR4GZJ5</accession>
<comment type="caution">
    <text evidence="2">The sequence shown here is derived from an EMBL/GenBank/DDBJ whole genome shotgun (WGS) entry which is preliminary data.</text>
</comment>
<sequence>MQTTSTHQQPSQPPKESAYNQSDNPVSHKPTEQRDQRSQPSSYGNPVSSIIRGAGSQPSTNSALQNTAQRHSDSLNAMRREGDVDTDYGVEQQPNEGDIVNAVDCMSRHNIEDWARQPGAHAGPVGRAQGPGAPAFGEGMTTLEDLDEKGQEHKRILGERVGRTPSGPSEEWREKKLRQDRELHPADIVGETTGDPVVGR</sequence>
<protein>
    <submittedName>
        <fullName evidence="2">Uncharacterized protein</fullName>
    </submittedName>
</protein>